<evidence type="ECO:0000256" key="1">
    <source>
        <dbReference type="SAM" id="MobiDB-lite"/>
    </source>
</evidence>
<protein>
    <submittedName>
        <fullName evidence="2">Uncharacterized protein</fullName>
    </submittedName>
</protein>
<name>A0AAF1A4X7_BIFAD</name>
<dbReference type="Proteomes" id="UP000193179">
    <property type="component" value="Chromosome"/>
</dbReference>
<feature type="region of interest" description="Disordered" evidence="1">
    <location>
        <begin position="271"/>
        <end position="291"/>
    </location>
</feature>
<feature type="compositionally biased region" description="Basic and acidic residues" evidence="1">
    <location>
        <begin position="273"/>
        <end position="291"/>
    </location>
</feature>
<proteinExistence type="predicted"/>
<reference evidence="2" key="2">
    <citation type="submission" date="2023-09" db="EMBL/GenBank/DDBJ databases">
        <title>Ecological and genomic based identification of the Bifidobacterium adolescentis prototype of the healthy human gut microbiota.</title>
        <authorList>
            <person name="Lugli G.A."/>
            <person name="Argentini C."/>
            <person name="Tarracchini C."/>
            <person name="Fontana F."/>
            <person name="Alessandri G."/>
            <person name="Mancabelli L."/>
            <person name="Milani C."/>
            <person name="Turroni F."/>
            <person name="Ventura M."/>
        </authorList>
    </citation>
    <scope>NUCLEOTIDE SEQUENCE</scope>
    <source>
        <strain evidence="2">703B</strain>
    </source>
</reference>
<reference evidence="2" key="1">
    <citation type="journal article" date="2016" name="Sci. Rep.">
        <title>Evaluation of genetic diversity among strains of the human gut commensal Bifidobacterium adolescentis.</title>
        <authorList>
            <person name="Duranti S."/>
            <person name="Milani C."/>
            <person name="Lugli G.A."/>
            <person name="Mancabelli L."/>
            <person name="Turroni F."/>
            <person name="Ferrario C."/>
            <person name="Mangifesta M."/>
            <person name="Viappiani A."/>
            <person name="Sanchez B."/>
            <person name="Margolles A."/>
            <person name="van Sinderen D."/>
            <person name="Ventura M."/>
        </authorList>
    </citation>
    <scope>NUCLEOTIDE SEQUENCE</scope>
    <source>
        <strain evidence="2">703B</strain>
    </source>
</reference>
<evidence type="ECO:0000313" key="3">
    <source>
        <dbReference type="Proteomes" id="UP000193179"/>
    </source>
</evidence>
<dbReference type="EMBL" id="CP133648">
    <property type="protein sequence ID" value="WNE84533.1"/>
    <property type="molecule type" value="Genomic_DNA"/>
</dbReference>
<dbReference type="RefSeq" id="WP_236837828.1">
    <property type="nucleotide sequence ID" value="NZ_CP133648.1"/>
</dbReference>
<accession>A0AAF1A4X7</accession>
<gene>
    <name evidence="2" type="ORF">B0703_05820</name>
</gene>
<sequence length="361" mass="40502">MMAAAVATSLEVASNAFEKSREKLVNAYIRQARSAWDALTPSDLWNDAVTYGVAARMAMLELSMLAQIRRLAISYADETLRQIGVNPSGSMPGFTYPRVNTDPWLVAQRPADSYRSAAVKSPNIRPIEWPSANDKTYAEVSKWINSLHTRLETVVNENVERMATSTTIGRYRRCKVLQYRRVLHPELSKGGSCGLCIVAADRWYSTMQLLPLHANCKCGVAPAGDDSDPGFQLNQKDLQNLYSEAGGNTADRLKSVRVQTITNGELGPVLLDSEARDTPNPVPDKDSQAWHTPDRKVLRSQYEAMKDRALEFSKRYKQVNDTHKSVTFTYDGRTYTFKPSKHLKNAWANQRTLLNQVQSLL</sequence>
<evidence type="ECO:0000313" key="2">
    <source>
        <dbReference type="EMBL" id="WNE84533.1"/>
    </source>
</evidence>
<dbReference type="AlphaFoldDB" id="A0AAF1A4X7"/>
<organism evidence="2 3">
    <name type="scientific">Bifidobacterium adolescentis</name>
    <dbReference type="NCBI Taxonomy" id="1680"/>
    <lineage>
        <taxon>Bacteria</taxon>
        <taxon>Bacillati</taxon>
        <taxon>Actinomycetota</taxon>
        <taxon>Actinomycetes</taxon>
        <taxon>Bifidobacteriales</taxon>
        <taxon>Bifidobacteriaceae</taxon>
        <taxon>Bifidobacterium</taxon>
    </lineage>
</organism>